<evidence type="ECO:0000313" key="14">
    <source>
        <dbReference type="Proteomes" id="UP000274504"/>
    </source>
</evidence>
<comment type="similarity">
    <text evidence="1 11">Belongs to the G-alpha family. G(s) subfamily.</text>
</comment>
<gene>
    <name evidence="12" type="ORF">HDID_LOCUS9340</name>
    <name evidence="13" type="ORF">WMSIL1_LOCUS8714</name>
</gene>
<feature type="binding site" evidence="9">
    <location>
        <position position="351"/>
    </location>
    <ligand>
        <name>GTP</name>
        <dbReference type="ChEBI" id="CHEBI:37565"/>
    </ligand>
</feature>
<feature type="binding site" evidence="9">
    <location>
        <begin position="276"/>
        <end position="279"/>
    </location>
    <ligand>
        <name>GTP</name>
        <dbReference type="ChEBI" id="CHEBI:37565"/>
    </ligand>
</feature>
<evidence type="ECO:0000256" key="9">
    <source>
        <dbReference type="PIRSR" id="PIRSR601019-1"/>
    </source>
</evidence>
<keyword evidence="6 9" id="KW-0342">GTP-binding</keyword>
<feature type="binding site" evidence="9">
    <location>
        <begin position="207"/>
        <end position="211"/>
    </location>
    <ligand>
        <name>GTP</name>
        <dbReference type="ChEBI" id="CHEBI:37565"/>
    </ligand>
</feature>
<organism evidence="16">
    <name type="scientific">Hymenolepis diminuta</name>
    <name type="common">Rat tapeworm</name>
    <dbReference type="NCBI Taxonomy" id="6216"/>
    <lineage>
        <taxon>Eukaryota</taxon>
        <taxon>Metazoa</taxon>
        <taxon>Spiralia</taxon>
        <taxon>Lophotrochozoa</taxon>
        <taxon>Platyhelminthes</taxon>
        <taxon>Cestoda</taxon>
        <taxon>Eucestoda</taxon>
        <taxon>Cyclophyllidea</taxon>
        <taxon>Hymenolepididae</taxon>
        <taxon>Hymenolepis</taxon>
    </lineage>
</organism>
<dbReference type="Proteomes" id="UP000274504">
    <property type="component" value="Unassembled WGS sequence"/>
</dbReference>
<dbReference type="PRINTS" id="PR00443">
    <property type="entry name" value="GPROTEINAS"/>
</dbReference>
<dbReference type="SUPFAM" id="SSF47895">
    <property type="entry name" value="Transducin (alpha subunit), insertion domain"/>
    <property type="match status" value="1"/>
</dbReference>
<dbReference type="PANTHER" id="PTHR10218:SF212">
    <property type="entry name" value="G PROTEIN ALPHA S SUBUNIT"/>
    <property type="match status" value="1"/>
</dbReference>
<dbReference type="GO" id="GO:0031683">
    <property type="term" value="F:G-protein beta/gamma-subunit complex binding"/>
    <property type="evidence" value="ECO:0007669"/>
    <property type="project" value="UniProtKB-UniRule"/>
</dbReference>
<evidence type="ECO:0000256" key="6">
    <source>
        <dbReference type="ARBA" id="ARBA00023134"/>
    </source>
</evidence>
<keyword evidence="11" id="KW-1003">Cell membrane</keyword>
<evidence type="ECO:0000313" key="13">
    <source>
        <dbReference type="EMBL" id="VUZ49892.1"/>
    </source>
</evidence>
<dbReference type="InterPro" id="IPR011025">
    <property type="entry name" value="GproteinA_insert"/>
</dbReference>
<dbReference type="InterPro" id="IPR001019">
    <property type="entry name" value="Gprotein_alpha_su"/>
</dbReference>
<evidence type="ECO:0000256" key="3">
    <source>
        <dbReference type="ARBA" id="ARBA00022723"/>
    </source>
</evidence>
<dbReference type="GO" id="GO:0046872">
    <property type="term" value="F:metal ion binding"/>
    <property type="evidence" value="ECO:0007669"/>
    <property type="project" value="UniProtKB-UniRule"/>
</dbReference>
<feature type="binding site" evidence="9">
    <location>
        <begin position="182"/>
        <end position="188"/>
    </location>
    <ligand>
        <name>GTP</name>
        <dbReference type="ChEBI" id="CHEBI:37565"/>
    </ligand>
</feature>
<comment type="subunit">
    <text evidence="2 11">G proteins are composed of 3 units; alpha, beta and gamma. The alpha chain contains the guanine nucleotide binding site.</text>
</comment>
<evidence type="ECO:0000256" key="10">
    <source>
        <dbReference type="PIRSR" id="PIRSR601019-2"/>
    </source>
</evidence>
<sequence>MALPCCTFARVSESDKARSEANKQIDKLIEKDKRNFRSTHRLLLLGAGESGKSTIVKQMRILHIDGFSDAEKKGKVVDIRKNLRDAICSIIGAMPNLKPPVELKDPSNAPIRNYMLEEASKNDFDFPSIFFTNCCKLWADAGVQEAFERSNEYQLIDCAKYFLDRSMELAKPDYIPTEQDILRCRVLTSGIFETKFTVDRVQFHMFDVGGQREERRKWIQCFNDVTAIIFVAACSSYNMVLREDPNKNRVRESLELLGSIWNNRWLKNISVILFLNKQDLLAEKVKSGKSKIETYFPAYATYQATADVLAEYSDEDPEIVRAKFFFRDEFLKVTADSNNGRHYCYPHLTCAVDTENIRRVFNDCRDIIQRMHLRQYELL</sequence>
<reference evidence="16" key="1">
    <citation type="submission" date="2016-04" db="UniProtKB">
        <authorList>
            <consortium name="WormBaseParasite"/>
        </authorList>
    </citation>
    <scope>IDENTIFICATION</scope>
</reference>
<keyword evidence="5 10" id="KW-0460">Magnesium</keyword>
<dbReference type="GO" id="GO:0001664">
    <property type="term" value="F:G protein-coupled receptor binding"/>
    <property type="evidence" value="ECO:0007669"/>
    <property type="project" value="TreeGrafter"/>
</dbReference>
<evidence type="ECO:0000313" key="12">
    <source>
        <dbReference type="EMBL" id="VDL61658.1"/>
    </source>
</evidence>
<evidence type="ECO:0000313" key="16">
    <source>
        <dbReference type="WBParaSite" id="HDID_0000934201-mRNA-1"/>
    </source>
</evidence>
<dbReference type="PROSITE" id="PS51882">
    <property type="entry name" value="G_ALPHA"/>
    <property type="match status" value="1"/>
</dbReference>
<feature type="binding site" evidence="9">
    <location>
        <begin position="49"/>
        <end position="54"/>
    </location>
    <ligand>
        <name>GTP</name>
        <dbReference type="ChEBI" id="CHEBI:37565"/>
    </ligand>
</feature>
<proteinExistence type="inferred from homology"/>
<evidence type="ECO:0000256" key="8">
    <source>
        <dbReference type="ARBA" id="ARBA00053050"/>
    </source>
</evidence>
<accession>A0A158QFR5</accession>
<keyword evidence="7 11" id="KW-0807">Transducer</keyword>
<dbReference type="SMART" id="SM00275">
    <property type="entry name" value="G_alpha"/>
    <property type="match status" value="1"/>
</dbReference>
<dbReference type="OrthoDB" id="5817230at2759"/>
<evidence type="ECO:0000256" key="5">
    <source>
        <dbReference type="ARBA" id="ARBA00022842"/>
    </source>
</evidence>
<comment type="subcellular location">
    <subcellularLocation>
        <location evidence="11">Cell membrane</location>
    </subcellularLocation>
</comment>
<dbReference type="Gene3D" id="1.10.400.10">
    <property type="entry name" value="GI Alpha 1, domain 2-like"/>
    <property type="match status" value="1"/>
</dbReference>
<dbReference type="Pfam" id="PF00503">
    <property type="entry name" value="G-alpha"/>
    <property type="match status" value="1"/>
</dbReference>
<keyword evidence="4 9" id="KW-0547">Nucleotide-binding</keyword>
<dbReference type="GO" id="GO:0005525">
    <property type="term" value="F:GTP binding"/>
    <property type="evidence" value="ECO:0007669"/>
    <property type="project" value="UniProtKB-UniRule"/>
</dbReference>
<dbReference type="EMBL" id="UYSG01011269">
    <property type="protein sequence ID" value="VDL61658.1"/>
    <property type="molecule type" value="Genomic_DNA"/>
</dbReference>
<keyword evidence="11" id="KW-0472">Membrane</keyword>
<dbReference type="EMBL" id="CABIJS010000333">
    <property type="protein sequence ID" value="VUZ49892.1"/>
    <property type="molecule type" value="Genomic_DNA"/>
</dbReference>
<dbReference type="AlphaFoldDB" id="A0A158QFR5"/>
<dbReference type="STRING" id="6216.A0A158QFR5"/>
<evidence type="ECO:0000256" key="2">
    <source>
        <dbReference type="ARBA" id="ARBA00011356"/>
    </source>
</evidence>
<dbReference type="SUPFAM" id="SSF52540">
    <property type="entry name" value="P-loop containing nucleoside triphosphate hydrolases"/>
    <property type="match status" value="1"/>
</dbReference>
<keyword evidence="3 10" id="KW-0479">Metal-binding</keyword>
<reference evidence="13 15" key="3">
    <citation type="submission" date="2019-07" db="EMBL/GenBank/DDBJ databases">
        <authorList>
            <person name="Jastrzebski P J."/>
            <person name="Paukszto L."/>
            <person name="Jastrzebski P J."/>
        </authorList>
    </citation>
    <scope>NUCLEOTIDE SEQUENCE [LARGE SCALE GENOMIC DNA]</scope>
    <source>
        <strain evidence="13 15">WMS-il1</strain>
    </source>
</reference>
<dbReference type="Proteomes" id="UP000321570">
    <property type="component" value="Unassembled WGS sequence"/>
</dbReference>
<dbReference type="GO" id="GO:0005834">
    <property type="term" value="C:heterotrimeric G-protein complex"/>
    <property type="evidence" value="ECO:0007669"/>
    <property type="project" value="UniProtKB-UniRule"/>
</dbReference>
<dbReference type="Gene3D" id="3.40.50.300">
    <property type="entry name" value="P-loop containing nucleotide triphosphate hydrolases"/>
    <property type="match status" value="1"/>
</dbReference>
<dbReference type="CDD" id="cd00066">
    <property type="entry name" value="G-alpha"/>
    <property type="match status" value="1"/>
</dbReference>
<dbReference type="GO" id="GO:0005737">
    <property type="term" value="C:cytoplasm"/>
    <property type="evidence" value="ECO:0007669"/>
    <property type="project" value="TreeGrafter"/>
</dbReference>
<comment type="function">
    <text evidence="11">Guanine nucleotide-binding proteins (G proteins) function as transducers in numerous signaling pathways controlled by G protein-coupled receptors (GPCRs).</text>
</comment>
<dbReference type="FunFam" id="1.10.400.10:FF:000003">
    <property type="entry name" value="Guanine nucleotide-binding protein G(S) subunit alpha"/>
    <property type="match status" value="1"/>
</dbReference>
<evidence type="ECO:0000313" key="15">
    <source>
        <dbReference type="Proteomes" id="UP000321570"/>
    </source>
</evidence>
<dbReference type="PRINTS" id="PR00318">
    <property type="entry name" value="GPROTEINA"/>
</dbReference>
<feature type="binding site" evidence="10">
    <location>
        <position position="188"/>
    </location>
    <ligand>
        <name>Mg(2+)</name>
        <dbReference type="ChEBI" id="CHEBI:18420"/>
    </ligand>
</feature>
<evidence type="ECO:0000256" key="11">
    <source>
        <dbReference type="RuleBase" id="RU369121"/>
    </source>
</evidence>
<dbReference type="InterPro" id="IPR000367">
    <property type="entry name" value="Gprotein_alpha_S"/>
</dbReference>
<dbReference type="FunFam" id="3.40.50.300:FF:006178">
    <property type="entry name" value="Guanine nucleotide-binding protein G(s) subunit alpha isoforms short"/>
    <property type="match status" value="1"/>
</dbReference>
<dbReference type="WBParaSite" id="HDID_0000934201-mRNA-1">
    <property type="protein sequence ID" value="HDID_0000934201-mRNA-1"/>
    <property type="gene ID" value="HDID_0000934201"/>
</dbReference>
<reference evidence="12 14" key="2">
    <citation type="submission" date="2018-11" db="EMBL/GenBank/DDBJ databases">
        <authorList>
            <consortium name="Pathogen Informatics"/>
        </authorList>
    </citation>
    <scope>NUCLEOTIDE SEQUENCE [LARGE SCALE GENOMIC DNA]</scope>
</reference>
<protein>
    <recommendedName>
        <fullName evidence="11">Guanine nucleotide-binding protein G(s) subunit alpha</fullName>
    </recommendedName>
    <alternativeName>
        <fullName evidence="11">Adenylate cyclase-stimulating G alpha protein</fullName>
    </alternativeName>
</protein>
<feature type="binding site" evidence="10">
    <location>
        <position position="53"/>
    </location>
    <ligand>
        <name>Mg(2+)</name>
        <dbReference type="ChEBI" id="CHEBI:18420"/>
    </ligand>
</feature>
<dbReference type="GO" id="GO:0003924">
    <property type="term" value="F:GTPase activity"/>
    <property type="evidence" value="ECO:0007669"/>
    <property type="project" value="UniProtKB-UniRule"/>
</dbReference>
<evidence type="ECO:0000256" key="4">
    <source>
        <dbReference type="ARBA" id="ARBA00022741"/>
    </source>
</evidence>
<dbReference type="GO" id="GO:0007606">
    <property type="term" value="P:sensory perception of chemical stimulus"/>
    <property type="evidence" value="ECO:0007669"/>
    <property type="project" value="TreeGrafter"/>
</dbReference>
<keyword evidence="15" id="KW-1185">Reference proteome</keyword>
<name>A0A158QFR5_HYMDI</name>
<evidence type="ECO:0000256" key="1">
    <source>
        <dbReference type="ARBA" id="ARBA00007172"/>
    </source>
</evidence>
<comment type="function">
    <text evidence="8">Guanine nucleotide-binding proteins (G proteins) are involved as modulators or transducers in various transmembrane signaling systems. The G(s) protein is involved in hormonal regulation of adenylate cyclase: it activates the cyclase in response to beta-adrenergic stimuli.</text>
</comment>
<dbReference type="PANTHER" id="PTHR10218">
    <property type="entry name" value="GTP-BINDING PROTEIN ALPHA SUBUNIT"/>
    <property type="match status" value="1"/>
</dbReference>
<evidence type="ECO:0000256" key="7">
    <source>
        <dbReference type="ARBA" id="ARBA00023224"/>
    </source>
</evidence>
<dbReference type="InterPro" id="IPR027417">
    <property type="entry name" value="P-loop_NTPase"/>
</dbReference>
<dbReference type="GO" id="GO:0007191">
    <property type="term" value="P:adenylate cyclase-activating dopamine receptor signaling pathway"/>
    <property type="evidence" value="ECO:0007669"/>
    <property type="project" value="TreeGrafter"/>
</dbReference>